<dbReference type="AlphaFoldDB" id="A0A5U2F6X3"/>
<name>A0A5U2F6X3_SALER</name>
<dbReference type="EMBL" id="AAGKHU010000060">
    <property type="protein sequence ID" value="EBP0012430.1"/>
    <property type="molecule type" value="Genomic_DNA"/>
</dbReference>
<gene>
    <name evidence="3" type="ORF">HX37_16745</name>
</gene>
<comment type="caution">
    <text evidence="3">The sequence shown here is derived from an EMBL/GenBank/DDBJ whole genome shotgun (WGS) entry which is preliminary data.</text>
</comment>
<keyword evidence="1" id="KW-0812">Transmembrane</keyword>
<organism evidence="3">
    <name type="scientific">Salmonella enterica</name>
    <name type="common">Salmonella choleraesuis</name>
    <dbReference type="NCBI Taxonomy" id="28901"/>
    <lineage>
        <taxon>Bacteria</taxon>
        <taxon>Pseudomonadati</taxon>
        <taxon>Pseudomonadota</taxon>
        <taxon>Gammaproteobacteria</taxon>
        <taxon>Enterobacterales</taxon>
        <taxon>Enterobacteriaceae</taxon>
        <taxon>Salmonella</taxon>
    </lineage>
</organism>
<feature type="chain" id="PRO_5026223475" description="Conjugal transfer protein TrbC" evidence="2">
    <location>
        <begin position="32"/>
        <end position="117"/>
    </location>
</feature>
<protein>
    <recommendedName>
        <fullName evidence="4">Conjugal transfer protein TrbC</fullName>
    </recommendedName>
</protein>
<feature type="transmembrane region" description="Helical" evidence="1">
    <location>
        <begin position="95"/>
        <end position="115"/>
    </location>
</feature>
<sequence>MKLKSAYNRVVSLQTLFWVALTTGSINAALAADGNSRVQLPGANDSFLQKIVNWMQSVLDFVGGAGALFFAFLSGFACIVLWGLAPKQSEAIGKLFRAAIAGIAAFNLAFFIVWLQK</sequence>
<keyword evidence="1" id="KW-0472">Membrane</keyword>
<evidence type="ECO:0000256" key="2">
    <source>
        <dbReference type="SAM" id="SignalP"/>
    </source>
</evidence>
<reference evidence="3" key="1">
    <citation type="submission" date="2018-07" db="EMBL/GenBank/DDBJ databases">
        <authorList>
            <consortium name="GenomeTrakr network: Whole genome sequencing for foodborne pathogen traceback"/>
        </authorList>
    </citation>
    <scope>NUCLEOTIDE SEQUENCE</scope>
    <source>
        <strain evidence="3">CFSAN018538</strain>
    </source>
</reference>
<keyword evidence="2" id="KW-0732">Signal</keyword>
<accession>A0A5U2F6X3</accession>
<feature type="signal peptide" evidence="2">
    <location>
        <begin position="1"/>
        <end position="31"/>
    </location>
</feature>
<feature type="transmembrane region" description="Helical" evidence="1">
    <location>
        <begin position="61"/>
        <end position="83"/>
    </location>
</feature>
<proteinExistence type="predicted"/>
<evidence type="ECO:0000256" key="1">
    <source>
        <dbReference type="SAM" id="Phobius"/>
    </source>
</evidence>
<evidence type="ECO:0008006" key="4">
    <source>
        <dbReference type="Google" id="ProtNLM"/>
    </source>
</evidence>
<evidence type="ECO:0000313" key="3">
    <source>
        <dbReference type="EMBL" id="EBP0012430.1"/>
    </source>
</evidence>
<keyword evidence="1" id="KW-1133">Transmembrane helix</keyword>